<reference evidence="2" key="1">
    <citation type="submission" date="2020-10" db="EMBL/GenBank/DDBJ databases">
        <authorList>
            <person name="Gilroy R."/>
        </authorList>
    </citation>
    <scope>NUCLEOTIDE SEQUENCE</scope>
    <source>
        <strain evidence="2">CHK154-7741</strain>
    </source>
</reference>
<reference evidence="2" key="2">
    <citation type="journal article" date="2021" name="PeerJ">
        <title>Extensive microbial diversity within the chicken gut microbiome revealed by metagenomics and culture.</title>
        <authorList>
            <person name="Gilroy R."/>
            <person name="Ravi A."/>
            <person name="Getino M."/>
            <person name="Pursley I."/>
            <person name="Horton D.L."/>
            <person name="Alikhan N.F."/>
            <person name="Baker D."/>
            <person name="Gharbi K."/>
            <person name="Hall N."/>
            <person name="Watson M."/>
            <person name="Adriaenssens E.M."/>
            <person name="Foster-Nyarko E."/>
            <person name="Jarju S."/>
            <person name="Secka A."/>
            <person name="Antonio M."/>
            <person name="Oren A."/>
            <person name="Chaudhuri R.R."/>
            <person name="La Ragione R."/>
            <person name="Hildebrand F."/>
            <person name="Pallen M.J."/>
        </authorList>
    </citation>
    <scope>NUCLEOTIDE SEQUENCE</scope>
    <source>
        <strain evidence="2">CHK154-7741</strain>
    </source>
</reference>
<accession>A0A9D1MZ65</accession>
<proteinExistence type="predicted"/>
<evidence type="ECO:0000313" key="2">
    <source>
        <dbReference type="EMBL" id="HIU92162.1"/>
    </source>
</evidence>
<evidence type="ECO:0000313" key="3">
    <source>
        <dbReference type="Proteomes" id="UP000886748"/>
    </source>
</evidence>
<comment type="caution">
    <text evidence="2">The sequence shown here is derived from an EMBL/GenBank/DDBJ whole genome shotgun (WGS) entry which is preliminary data.</text>
</comment>
<dbReference type="Proteomes" id="UP000886748">
    <property type="component" value="Unassembled WGS sequence"/>
</dbReference>
<keyword evidence="1" id="KW-0812">Transmembrane</keyword>
<dbReference type="AlphaFoldDB" id="A0A9D1MZ65"/>
<evidence type="ECO:0000256" key="1">
    <source>
        <dbReference type="SAM" id="Phobius"/>
    </source>
</evidence>
<name>A0A9D1MZ65_9CLOT</name>
<organism evidence="2 3">
    <name type="scientific">Candidatus Limenecus avicola</name>
    <dbReference type="NCBI Taxonomy" id="2840847"/>
    <lineage>
        <taxon>Bacteria</taxon>
        <taxon>Bacillati</taxon>
        <taxon>Bacillota</taxon>
        <taxon>Clostridia</taxon>
        <taxon>Eubacteriales</taxon>
        <taxon>Clostridiaceae</taxon>
        <taxon>Clostridiaceae incertae sedis</taxon>
        <taxon>Candidatus Limenecus</taxon>
    </lineage>
</organism>
<gene>
    <name evidence="2" type="ORF">IAD26_03390</name>
</gene>
<keyword evidence="1" id="KW-1133">Transmembrane helix</keyword>
<dbReference type="EMBL" id="DVOD01000024">
    <property type="protein sequence ID" value="HIU92162.1"/>
    <property type="molecule type" value="Genomic_DNA"/>
</dbReference>
<keyword evidence="1" id="KW-0472">Membrane</keyword>
<protein>
    <submittedName>
        <fullName evidence="2">Uncharacterized protein</fullName>
    </submittedName>
</protein>
<sequence>MKNNIKTLKAFNMVEIMIVVCLLVTTVILCIPTIFNNSKEAKIISGWKRIYAEMQSNFEVFNVSDADVIEKICRSNVAQKEPEIFKVISPYLNVDLSRNPNTLKSYHYKFKNGSQIPMQSMVFTRFFSYQENGNIVGFKWLDCECSEKVPCATVLFDMNGIEKPNRIGRDIFGIYIYKNRIEAFGAEFTNDSLERSCSSHSNGMSCSEYYLRGGKF</sequence>
<feature type="transmembrane region" description="Helical" evidence="1">
    <location>
        <begin position="12"/>
        <end position="35"/>
    </location>
</feature>